<dbReference type="InterPro" id="IPR011042">
    <property type="entry name" value="6-blade_b-propeller_TolB-like"/>
</dbReference>
<dbReference type="EMBL" id="WKJI01000002">
    <property type="protein sequence ID" value="MRX47120.1"/>
    <property type="molecule type" value="Genomic_DNA"/>
</dbReference>
<proteinExistence type="predicted"/>
<feature type="domain" description="Peptidase S9 prolyl oligopeptidase catalytic" evidence="2">
    <location>
        <begin position="425"/>
        <end position="637"/>
    </location>
</feature>
<evidence type="ECO:0000259" key="2">
    <source>
        <dbReference type="Pfam" id="PF00326"/>
    </source>
</evidence>
<dbReference type="SUPFAM" id="SSF82171">
    <property type="entry name" value="DPP6 N-terminal domain-like"/>
    <property type="match status" value="1"/>
</dbReference>
<dbReference type="AlphaFoldDB" id="A0A7K0FPC9"/>
<dbReference type="SUPFAM" id="SSF53474">
    <property type="entry name" value="alpha/beta-Hydrolases"/>
    <property type="match status" value="1"/>
</dbReference>
<dbReference type="Pfam" id="PF00326">
    <property type="entry name" value="Peptidase_S9"/>
    <property type="match status" value="1"/>
</dbReference>
<sequence>MKAIADYMVMMRSFLKILPRLFLFIFLVSCSTEEKPAKVSVETFFKNPQQSNFQISPDGKYISFLKPYQGKLNLFVQSLTSKASFRISSFTDQSVRNYFWASNTHLLYFKDNGARENFQLFSSIYDGSNTIEVSLKPGTKVNFLDYLKHDSNDILLAINERNPENFDVYSLDLKTGKRVMIEKNPGSIVEWIADNDGEIRMAIGSDGVTETLYYREKGSKAFKAVKSSNFINTVKPIGLSSKANHIFALSDINRDKKAVVELNCLTGEETKVWYENKERDVLEVSYSRKGKSLNFVVFEDPKRKVHFFDEQLKNAFLDIKKKLNDDEIRLIHKDQKEQHLIIRSFTDKDPGSYYFYNLKNKNLMKLADVNPDIKPSMMCEMKHIKFKNRDGLELEGFLTLPKGRGVKKLPVVIYPHSGPNQRNSWAYSPEVQFFANRGYAVLQVNFRGSTGYGKAFIKQAFKNWSKNIQHDITDGVKWLIQEDIADPSRIAIFGYSFGGFSALNQVVYNPKMYVCAASYSGYINLFTYIKGFPAYYKPYQQMIDLIIGNPEKDVEYLRYSSPIFQTNRIKTPLIIWQGGKDPKVNLSETNQFVKEIRKNNVEVNYIVNENEGHYLSDEKSKINFYAQLDSFFDKYLNRSNR</sequence>
<gene>
    <name evidence="3" type="ORF">GJJ64_07985</name>
</gene>
<dbReference type="Gene3D" id="3.40.50.1820">
    <property type="entry name" value="alpha/beta hydrolase"/>
    <property type="match status" value="1"/>
</dbReference>
<dbReference type="RefSeq" id="WP_154287281.1">
    <property type="nucleotide sequence ID" value="NZ_WKJI01000002.1"/>
</dbReference>
<comment type="caution">
    <text evidence="3">The sequence shown here is derived from an EMBL/GenBank/DDBJ whole genome shotgun (WGS) entry which is preliminary data.</text>
</comment>
<dbReference type="GO" id="GO:0006508">
    <property type="term" value="P:proteolysis"/>
    <property type="evidence" value="ECO:0007669"/>
    <property type="project" value="InterPro"/>
</dbReference>
<evidence type="ECO:0000256" key="1">
    <source>
        <dbReference type="ARBA" id="ARBA00022801"/>
    </source>
</evidence>
<dbReference type="InterPro" id="IPR001375">
    <property type="entry name" value="Peptidase_S9_cat"/>
</dbReference>
<keyword evidence="1" id="KW-0378">Hydrolase</keyword>
<dbReference type="PANTHER" id="PTHR42776:SF27">
    <property type="entry name" value="DIPEPTIDYL PEPTIDASE FAMILY MEMBER 6"/>
    <property type="match status" value="1"/>
</dbReference>
<dbReference type="GO" id="GO:0004252">
    <property type="term" value="F:serine-type endopeptidase activity"/>
    <property type="evidence" value="ECO:0007669"/>
    <property type="project" value="TreeGrafter"/>
</dbReference>
<dbReference type="Gene3D" id="2.120.10.30">
    <property type="entry name" value="TolB, C-terminal domain"/>
    <property type="match status" value="1"/>
</dbReference>
<dbReference type="Proteomes" id="UP000462931">
    <property type="component" value="Unassembled WGS sequence"/>
</dbReference>
<name>A0A7K0FPC9_9SPHI</name>
<evidence type="ECO:0000313" key="4">
    <source>
        <dbReference type="Proteomes" id="UP000462931"/>
    </source>
</evidence>
<dbReference type="InterPro" id="IPR029058">
    <property type="entry name" value="AB_hydrolase_fold"/>
</dbReference>
<keyword evidence="4" id="KW-1185">Reference proteome</keyword>
<organism evidence="3 4">
    <name type="scientific">Pedobacter puniceum</name>
    <dbReference type="NCBI Taxonomy" id="2666136"/>
    <lineage>
        <taxon>Bacteria</taxon>
        <taxon>Pseudomonadati</taxon>
        <taxon>Bacteroidota</taxon>
        <taxon>Sphingobacteriia</taxon>
        <taxon>Sphingobacteriales</taxon>
        <taxon>Sphingobacteriaceae</taxon>
        <taxon>Pedobacter</taxon>
    </lineage>
</organism>
<reference evidence="3 4" key="1">
    <citation type="submission" date="2019-11" db="EMBL/GenBank/DDBJ databases">
        <authorList>
            <person name="Cheng Q."/>
            <person name="Yang Z."/>
        </authorList>
    </citation>
    <scope>NUCLEOTIDE SEQUENCE [LARGE SCALE GENOMIC DNA]</scope>
    <source>
        <strain evidence="3 4">HX-22-1</strain>
    </source>
</reference>
<evidence type="ECO:0000313" key="3">
    <source>
        <dbReference type="EMBL" id="MRX47120.1"/>
    </source>
</evidence>
<accession>A0A7K0FPC9</accession>
<dbReference type="PANTHER" id="PTHR42776">
    <property type="entry name" value="SERINE PEPTIDASE S9 FAMILY MEMBER"/>
    <property type="match status" value="1"/>
</dbReference>
<protein>
    <submittedName>
        <fullName evidence="3">Prolyl oligopeptidase family serine peptidase</fullName>
    </submittedName>
</protein>